<dbReference type="Proteomes" id="UP001162992">
    <property type="component" value="Chromosome 15"/>
</dbReference>
<keyword evidence="2" id="KW-1185">Reference proteome</keyword>
<proteinExistence type="predicted"/>
<protein>
    <submittedName>
        <fullName evidence="1">Uncharacterized protein</fullName>
    </submittedName>
</protein>
<name>A0ACC2BHV0_DIPCM</name>
<reference evidence="2" key="1">
    <citation type="journal article" date="2024" name="Proc. Natl. Acad. Sci. U.S.A.">
        <title>Extraordinary preservation of gene collinearity over three hundred million years revealed in homosporous lycophytes.</title>
        <authorList>
            <person name="Li C."/>
            <person name="Wickell D."/>
            <person name="Kuo L.Y."/>
            <person name="Chen X."/>
            <person name="Nie B."/>
            <person name="Liao X."/>
            <person name="Peng D."/>
            <person name="Ji J."/>
            <person name="Jenkins J."/>
            <person name="Williams M."/>
            <person name="Shu S."/>
            <person name="Plott C."/>
            <person name="Barry K."/>
            <person name="Rajasekar S."/>
            <person name="Grimwood J."/>
            <person name="Han X."/>
            <person name="Sun S."/>
            <person name="Hou Z."/>
            <person name="He W."/>
            <person name="Dai G."/>
            <person name="Sun C."/>
            <person name="Schmutz J."/>
            <person name="Leebens-Mack J.H."/>
            <person name="Li F.W."/>
            <person name="Wang L."/>
        </authorList>
    </citation>
    <scope>NUCLEOTIDE SEQUENCE [LARGE SCALE GENOMIC DNA]</scope>
    <source>
        <strain evidence="2">cv. PW_Plant_1</strain>
    </source>
</reference>
<dbReference type="EMBL" id="CM055106">
    <property type="protein sequence ID" value="KAJ7529330.1"/>
    <property type="molecule type" value="Genomic_DNA"/>
</dbReference>
<sequence>MLAWLSKMVFTCCEPFGRYVQMSTTVSSCPDPMLWYKDLVPHAFGDFSIAVVQANSRMEDQSQVETGPYGTFVGIYDGHGGPDAARFVNDHLFKYVEGRMSTDVLRKAFKATERSFCDLVDSLWHTMPQIVAVGSCCLAGMISGQNLYIANAGDSRVILGTLGRTGSIIAHQLSEEHNANVADVRRELKDLHPDDSHIVMLKHGAWRVKGIIQVSRSIGDVYLKRPELYEEHSLSWLPLQEPLKRPVLTAEPSIAVHTLQAQDKFLIFASDGLWESLTNQEAVEIVHKYPRMGIAKRLIRLALQEAAKKREMRYSDLTRLERGIRRHFHDDISVVVLYVDADLINKGVSPSFIPVSVKGGVNQLERPHQSIAFDAANSDH</sequence>
<accession>A0ACC2BHV0</accession>
<gene>
    <name evidence="1" type="ORF">O6H91_15G045100</name>
</gene>
<comment type="caution">
    <text evidence="1">The sequence shown here is derived from an EMBL/GenBank/DDBJ whole genome shotgun (WGS) entry which is preliminary data.</text>
</comment>
<organism evidence="1 2">
    <name type="scientific">Diphasiastrum complanatum</name>
    <name type="common">Issler's clubmoss</name>
    <name type="synonym">Lycopodium complanatum</name>
    <dbReference type="NCBI Taxonomy" id="34168"/>
    <lineage>
        <taxon>Eukaryota</taxon>
        <taxon>Viridiplantae</taxon>
        <taxon>Streptophyta</taxon>
        <taxon>Embryophyta</taxon>
        <taxon>Tracheophyta</taxon>
        <taxon>Lycopodiopsida</taxon>
        <taxon>Lycopodiales</taxon>
        <taxon>Lycopodiaceae</taxon>
        <taxon>Lycopodioideae</taxon>
        <taxon>Diphasiastrum</taxon>
    </lineage>
</organism>
<evidence type="ECO:0000313" key="1">
    <source>
        <dbReference type="EMBL" id="KAJ7529330.1"/>
    </source>
</evidence>
<evidence type="ECO:0000313" key="2">
    <source>
        <dbReference type="Proteomes" id="UP001162992"/>
    </source>
</evidence>